<gene>
    <name evidence="5" type="ORF">FSC09_06780</name>
</gene>
<dbReference type="Pfam" id="PF00675">
    <property type="entry name" value="Peptidase_M16"/>
    <property type="match status" value="1"/>
</dbReference>
<name>A0A6C0Y1R6_9GAMM</name>
<feature type="domain" description="Peptidase M16 N-terminal" evidence="3">
    <location>
        <begin position="84"/>
        <end position="222"/>
    </location>
</feature>
<dbReference type="SUPFAM" id="SSF63411">
    <property type="entry name" value="LuxS/MPP-like metallohydrolase"/>
    <property type="match status" value="2"/>
</dbReference>
<dbReference type="AlphaFoldDB" id="A0A6C0Y1R6"/>
<dbReference type="Proteomes" id="UP000503440">
    <property type="component" value="Chromosome"/>
</dbReference>
<organism evidence="5 6">
    <name type="scientific">Acinetobacter indicus</name>
    <dbReference type="NCBI Taxonomy" id="756892"/>
    <lineage>
        <taxon>Bacteria</taxon>
        <taxon>Pseudomonadati</taxon>
        <taxon>Pseudomonadota</taxon>
        <taxon>Gammaproteobacteria</taxon>
        <taxon>Moraxellales</taxon>
        <taxon>Moraxellaceae</taxon>
        <taxon>Acinetobacter</taxon>
    </lineage>
</organism>
<dbReference type="InterPro" id="IPR011765">
    <property type="entry name" value="Pept_M16_N"/>
</dbReference>
<feature type="domain" description="Peptidase M16 C-terminal" evidence="4">
    <location>
        <begin position="229"/>
        <end position="405"/>
    </location>
</feature>
<feature type="region of interest" description="Disordered" evidence="1">
    <location>
        <begin position="503"/>
        <end position="527"/>
    </location>
</feature>
<dbReference type="InterPro" id="IPR011249">
    <property type="entry name" value="Metalloenz_LuxS/M16"/>
</dbReference>
<dbReference type="RefSeq" id="WP_163145767.1">
    <property type="nucleotide sequence ID" value="NZ_CP044455.1"/>
</dbReference>
<dbReference type="InterPro" id="IPR050361">
    <property type="entry name" value="MPP/UQCRC_Complex"/>
</dbReference>
<dbReference type="InterPro" id="IPR007863">
    <property type="entry name" value="Peptidase_M16_C"/>
</dbReference>
<evidence type="ECO:0000259" key="4">
    <source>
        <dbReference type="Pfam" id="PF05193"/>
    </source>
</evidence>
<evidence type="ECO:0000313" key="5">
    <source>
        <dbReference type="EMBL" id="QIC70133.1"/>
    </source>
</evidence>
<feature type="signal peptide" evidence="2">
    <location>
        <begin position="1"/>
        <end position="21"/>
    </location>
</feature>
<dbReference type="GO" id="GO:0046872">
    <property type="term" value="F:metal ion binding"/>
    <property type="evidence" value="ECO:0007669"/>
    <property type="project" value="InterPro"/>
</dbReference>
<evidence type="ECO:0000313" key="6">
    <source>
        <dbReference type="Proteomes" id="UP000503440"/>
    </source>
</evidence>
<feature type="chain" id="PRO_5025534499" evidence="2">
    <location>
        <begin position="22"/>
        <end position="527"/>
    </location>
</feature>
<evidence type="ECO:0000259" key="3">
    <source>
        <dbReference type="Pfam" id="PF00675"/>
    </source>
</evidence>
<dbReference type="PANTHER" id="PTHR11851">
    <property type="entry name" value="METALLOPROTEASE"/>
    <property type="match status" value="1"/>
</dbReference>
<protein>
    <submittedName>
        <fullName evidence="5">Insulinase family protein</fullName>
    </submittedName>
</protein>
<dbReference type="PANTHER" id="PTHR11851:SF224">
    <property type="entry name" value="PROCESSING PROTEASE"/>
    <property type="match status" value="1"/>
</dbReference>
<dbReference type="EMBL" id="CP044455">
    <property type="protein sequence ID" value="QIC70133.1"/>
    <property type="molecule type" value="Genomic_DNA"/>
</dbReference>
<proteinExistence type="predicted"/>
<dbReference type="Pfam" id="PF05193">
    <property type="entry name" value="Peptidase_M16_C"/>
    <property type="match status" value="1"/>
</dbReference>
<evidence type="ECO:0000256" key="2">
    <source>
        <dbReference type="SAM" id="SignalP"/>
    </source>
</evidence>
<reference evidence="5 6" key="1">
    <citation type="submission" date="2019-09" db="EMBL/GenBank/DDBJ databases">
        <title>Non-baumannii Acinetobacter spp. carrying blaNDM-1 isolated in China.</title>
        <authorList>
            <person name="Cui C."/>
            <person name="Chen C."/>
            <person name="Sun J."/>
            <person name="Liu Y."/>
        </authorList>
    </citation>
    <scope>NUCLEOTIDE SEQUENCE [LARGE SCALE GENOMIC DNA]</scope>
    <source>
        <strain evidence="5 6">B18</strain>
    </source>
</reference>
<evidence type="ECO:0000256" key="1">
    <source>
        <dbReference type="SAM" id="MobiDB-lite"/>
    </source>
</evidence>
<accession>A0A6C0Y1R6</accession>
<sequence>MPYFRSCVLVASLFAISSAQANVNTTTEVDENPNTLQSLPLLQSLRNINQQKLDYRAPYVHDLNNRYQVRTLFVETQDLPILDIQLTFNAGAARDREIESGLYGVANMAAQLLDEGTPKYNAQQVAAVFEQVGAQFSARAYRDMFIVKLRVLSDPEKQEPALAMMMELLKHATFEKQSIGMVVSNNQLGQKQLKENPSRMMEIQLYRSLYGQHPYAQPINGTNGSIQRIQPKHLQQFREQFLVAQNMNIAITGKMQAKAALNLAERIAGNLAQGQAAAPLPTPITANGFQIVHMPYQSSQAHIVLGHIGTTRHDPDRLALEVANRMLGGSGFHSVLMKELRVKRGYTYGASSSMSFSQAPGVFRISYSTRQDQLMDSIRVAHKALVDFVREPIDPKQLEETKNGLLRAYPNHYSSNASINAQLGSLGFYGQSAQSLSEYSVQLSKISAEDVQAVVRRHLHPEHLTVIVVSESLDKAALEQLLQYNLQTTGGQSLPQVEDIPAINMPPHPEEEVVLPDPVPSDGPASI</sequence>
<keyword evidence="2" id="KW-0732">Signal</keyword>
<dbReference type="Gene3D" id="3.30.830.10">
    <property type="entry name" value="Metalloenzyme, LuxS/M16 peptidase-like"/>
    <property type="match status" value="2"/>
</dbReference>